<dbReference type="InterPro" id="IPR026341">
    <property type="entry name" value="T9SS_type_B"/>
</dbReference>
<dbReference type="Gene3D" id="2.60.40.10">
    <property type="entry name" value="Immunoglobulins"/>
    <property type="match status" value="1"/>
</dbReference>
<dbReference type="NCBIfam" id="TIGR04131">
    <property type="entry name" value="Bac_Flav_CTERM"/>
    <property type="match status" value="1"/>
</dbReference>
<evidence type="ECO:0000259" key="1">
    <source>
        <dbReference type="PROSITE" id="PS50853"/>
    </source>
</evidence>
<comment type="caution">
    <text evidence="2">The sequence shown here is derived from an EMBL/GenBank/DDBJ whole genome shotgun (WGS) entry which is preliminary data.</text>
</comment>
<dbReference type="Pfam" id="PF13585">
    <property type="entry name" value="CHU_C"/>
    <property type="match status" value="1"/>
</dbReference>
<dbReference type="InterPro" id="IPR003599">
    <property type="entry name" value="Ig_sub"/>
</dbReference>
<accession>A0ABP8HIB6</accession>
<dbReference type="Proteomes" id="UP001500582">
    <property type="component" value="Unassembled WGS sequence"/>
</dbReference>
<dbReference type="Pfam" id="PF19081">
    <property type="entry name" value="Ig_7"/>
    <property type="match status" value="28"/>
</dbReference>
<dbReference type="InterPro" id="IPR013783">
    <property type="entry name" value="Ig-like_fold"/>
</dbReference>
<evidence type="ECO:0000313" key="3">
    <source>
        <dbReference type="Proteomes" id="UP001500582"/>
    </source>
</evidence>
<protein>
    <recommendedName>
        <fullName evidence="1">Fibronectin type-III domain-containing protein</fullName>
    </recommendedName>
</protein>
<dbReference type="SUPFAM" id="SSF49265">
    <property type="entry name" value="Fibronectin type III"/>
    <property type="match status" value="1"/>
</dbReference>
<feature type="domain" description="Fibronectin type-III" evidence="1">
    <location>
        <begin position="3526"/>
        <end position="3613"/>
    </location>
</feature>
<dbReference type="InterPro" id="IPR003961">
    <property type="entry name" value="FN3_dom"/>
</dbReference>
<sequence>MFLLLFLSTNIHAQRIYADKHAEAVGGICVGCGVLNPELATDGNPQTTSVLSVFVGIGSQTAQEVIFDANKPVANTQVRLKLGTGDNLVDLTALGRVSIQAFNGTSPVGPEYAAPTLLSALSSNNQFEVSITPTASFDRIRVTLHGGLVALLSSLYIYDGYYTGNAPALCNTAVDELHGISSALLGLGLNVGGVANPARAIDGNLNTASTLNAGVGLLGAYAQQTIIFNQSSVIGDSVRLTLSLPQALIDAGVFTRITLTSYTGNVSNNDEQLLNSALLSLRLLDLSNNRRRVTVTYAPTKTFDRVELKLGGGIANVLSTLDLYEAQRLIPRPVIRFNNATVSNVQTCAGSTVALSVTAVPNTTFNWYTQETGGTPVATGNNFTTPALTTTTTYYVAASRTGCTDASERAPVTITVNQIPAAPVITNNNVTVCPGQPAIFAAQNVQGVTINWYTTPTGGSPVFTGNTFTTPNITANTNYYAEAVAGGTCVSTARTLVTATVSTLPANPTLTAANVSVCSGDVATLSVASPVSGIIYKWYSTATGGTPLFTGVNFTTPALTANANYYVEAENATGCASGQRAHATVTVQPKPANPILAANSLTIAAGQTTTIIVNNAQTGITYNWYTSANAATPIHTGTTFTTPALFTNTTYYVGAANATGCTSVNRTPVTISVTIDNNSPCVFAKEQSSNVNGICIGCGVDLNNLAIDADTTTASSIHVLAGLLGGFAEQELRFQQSGVSGDTVRIVVQAPVALADVGVLGHIEVALYNGTNEVVRYSLDNALIKLRLLGAGNRYAISVPATGAYDRVTIRLTSGVATLLTSLNVFYAIQQYAAPVFNPLAPEICKGSTAQINITSPSAGIFNWYTAPTGGSPVFTGANFTTPALTANTTYYVENSRNGCAGSVRYPVQVLVNDPPVKPVVVPSTAAIFSGQTATFTASAGNNATIKWYTVASGGTPVFTGNTFVTPALSANTTYYAESSVGSCVNPDRTVVTVTVTPIVIPDVAVNPPVQAVNPGTSATITASSTTPGTVFNWYTAPTGGTSIFTGPVFNTPAVFANTTYYAEAVVTATGAKSATRAAGVVNVNNIASSPVPCDAAIAETSDINGLLCLGCSISNNAGAIDNDRNTFSRLDVPVGLLNAYAQQTLRFAGTGRAGDSVVVELGLPGTLANVNVLSQIGIATYNGTTFNNDRFSVNGALLSIRLLDGASRFRVAFKAAADFDRVEIRLNSSLAGVFNALNIYDASQAVAAPVIAVASTAVCQGSQATLTATAPDYVTVKWYTSATGGSPVFTGKVFNTPALNNNTTYYAEATRTATGCVQGVRTPATVTVSPVPVPPAVAATDVTICAGQTATFTAQAVTGVTFTWFTAPTGGTPIFTGTQFTTAALNANASYYVEANSGSCGSASRTKVNAVVNPTPANPVVTAASSSIQAGQTATLNVTNAQANTTYNWYTSANAATPIHTGTTFTTPALFTNTTYYVGAANATGCTSVSRTPVTISVTIDNNSPCVFAKEQSSNVNGICIGCGVDLNNLAIDADTTTASSIHVLAGLLGGFAEQELRFQQPGVSGDTVRIVVQAPVALADVGVLGHIEVALYNGANEVVRYSLDNALIKLRLLGAGNHYAISVPATGAYDRVTIRLTSGVATLLTSLNVFYAIQQYAAPVFNPLAPEICKGSTAQINITSPSAGIFNWYTAPTGGSPVFTGANFTTPALTANTTYYVENSRNGCAGSVRYPVQVLVNDPPVKPVVVPSTAAIFSGQTATFTASAGNNATIKWYTVASGGTPVFTGNTFVTPALSANTTYYAESSVGSCVNPDRTVVTVTVTPIVIPDVAVNPPVQAVNPGTSATITASSTTPGTVFNWYTAPTGGTSIFTGPVFNTPAVFANTTYYAEAVVTATGAKSATRAAGVVNVNNIASSPVPCDAAIAETSDINGLLCLGCSISNNAGAIDNDRNTFSRLDVPVGLLNAYAQQTLRFAGTGRAGDSVVVELGLPGTLANVNVLSQIGIATYNGTTFNNDRFSVNGALLSIRLLDGASRFRVAFKAAADFDRVEIRLNSSLAGVFNALNIYDASQAVAAPVIAVASTAVCQGSQATLTATAPDYVTVKWYTSATGGSPVFTGKVFNTPALNNNTTYYAEATRTATGCVQGVRTPATVTVSPVPVPPAVAATDVTICAGQTATFTAQAVTGVTFTWFTAPTGGTPIFTGTQFTTAALNANASYYVEANSGSCGSSSRTKVNAVVTQTPLTPTVSQTPVETCSGSSAVLAATSTQPGVTFNWYTAATGGTPIFTGPQFTTPALTASTSYYVEAASGSCVSSTRAKADVQVNPTPANATVTVNPINKQVTSGQTATLTASSTTAGATFKWYTTATGGTAIFTGAAFTTPALTSTTTYYAEASIASSGCISVQRTAVTITVNPIFATDCDFASTQTNEVVSLLPCVGCVVTTPDDAVDQNITNFSQLNLPVSVLGSYAAQKLIFDSPGIVGDTVTVRLSVPASLANVGVLNRISIGSFNGANDNNDRINLSNNLISIQLLAGEQTALVKFAPGAAFDRVEVRLNSVVAAVFNTLNIYYASKRVEQPVLAANTVNICSGGDATFTVSNARAGVTYRWYTAATGGSPVFTGTSFTATNVQATTTYYVESSRGTCPNPNRVAATVNVTPSPVTPTLAQNNLEICAGETVTLTVTNANGATVRWYNAATNGTLLFTGASYTVSPIANVSYYAETSNGTCTSPARAQATIKVNARPAQPGVQLANVEVCAGSPATLAVATPEAGVTYKWYTSLTGGTAVFTGPTYTTGNITASTSFFVEASNTLSGCVNNGGRTQVDVDVTTLPLAPTLSATTSEICNGGTISISVNNPVAGTTYNWYTAATGGTPVFTGTVFTASNITADATYYVEAVSSTSCISTTRTATAITVLPIPTPPQVQVAGGNAGICAGTTATLSITNPQANLVYRWYSAATNGTLLFTGTVYNTAVLTANTTYYVEAANAGNCTSSARTSITVTVNALPADPTLASNTASVCVGTTASLAISSPVAGIIYKWYDSPALTNLVHTGSTFVTDPINVNTTFYVSATNASGCVSDNVATAQVTVLPAPNIPVIAGGNTAQTCTGNTVTLAIQNPDANQTYNWYTTATGGTPVFTGPSFTTAALTGNVTYYAEAVNTNGGCASSSRAAVTVTVNPLPVAPVVTAQGGSTTPSVCGGSGATLTATSTTPNVTFNWYTAANGGTPVFSGATYTTPALNATTTYYVEATTATGCASSTRTAITVTVTQPPSTPVPTNATASVCAGSGTTLSVSSPLQDVTYKWYGDANRTNLLATGTTFNTGAINATTTFYLEASRGTCTSAALATVVVTVTAAPTAPAVANNGNQNTCNNTAITLDVVNPQAGVTYNWYTAATGGTAIFTGASFVTPVLTANTTYYVEAATAGGCTSATRTAVPVTVTPAPPAPQANAQSTAVCPGETTTINAVANTGITINWYDVATGGTPIHTGDTFTTGAITSATTYYVEAVSNTGGCASTTRTAVTVDVVQALQAPIVTAGAVTKTTVTFNWNSVPGATEYEISTDNGQTFTSVGNALVYTPTGLQPNTAVTLIVRALGNSACEISANSNAVTLTTDKPNGEIFVPNAFTPNGDGNNDILLVYGSNIQTVNFYVYDQWGELVFKSNNQGNGWDGTFKGSRLPVGVYVYYMDATTTDGQKVNKKGTITLLR</sequence>
<proteinExistence type="predicted"/>
<keyword evidence="3" id="KW-1185">Reference proteome</keyword>
<dbReference type="EMBL" id="BAABFT010000024">
    <property type="protein sequence ID" value="GAA4339804.1"/>
    <property type="molecule type" value="Genomic_DNA"/>
</dbReference>
<dbReference type="SMART" id="SM00409">
    <property type="entry name" value="IG"/>
    <property type="match status" value="11"/>
</dbReference>
<dbReference type="PROSITE" id="PS50853">
    <property type="entry name" value="FN3"/>
    <property type="match status" value="1"/>
</dbReference>
<reference evidence="3" key="1">
    <citation type="journal article" date="2019" name="Int. J. Syst. Evol. Microbiol.">
        <title>The Global Catalogue of Microorganisms (GCM) 10K type strain sequencing project: providing services to taxonomists for standard genome sequencing and annotation.</title>
        <authorList>
            <consortium name="The Broad Institute Genomics Platform"/>
            <consortium name="The Broad Institute Genome Sequencing Center for Infectious Disease"/>
            <person name="Wu L."/>
            <person name="Ma J."/>
        </authorList>
    </citation>
    <scope>NUCLEOTIDE SEQUENCE [LARGE SCALE GENOMIC DNA]</scope>
    <source>
        <strain evidence="3">JCM 17705</strain>
    </source>
</reference>
<organism evidence="2 3">
    <name type="scientific">Mucilaginibacter gynuensis</name>
    <dbReference type="NCBI Taxonomy" id="1302236"/>
    <lineage>
        <taxon>Bacteria</taxon>
        <taxon>Pseudomonadati</taxon>
        <taxon>Bacteroidota</taxon>
        <taxon>Sphingobacteriia</taxon>
        <taxon>Sphingobacteriales</taxon>
        <taxon>Sphingobacteriaceae</taxon>
        <taxon>Mucilaginibacter</taxon>
    </lineage>
</organism>
<dbReference type="InterPro" id="IPR044023">
    <property type="entry name" value="Ig_7"/>
</dbReference>
<evidence type="ECO:0000313" key="2">
    <source>
        <dbReference type="EMBL" id="GAA4339804.1"/>
    </source>
</evidence>
<dbReference type="InterPro" id="IPR036116">
    <property type="entry name" value="FN3_sf"/>
</dbReference>
<name>A0ABP8HIB6_9SPHI</name>
<gene>
    <name evidence="2" type="ORF">GCM10023149_50760</name>
</gene>